<evidence type="ECO:0000313" key="3">
    <source>
        <dbReference type="Proteomes" id="UP000270866"/>
    </source>
</evidence>
<protein>
    <submittedName>
        <fullName evidence="2">Uncharacterized protein</fullName>
    </submittedName>
</protein>
<evidence type="ECO:0000256" key="1">
    <source>
        <dbReference type="SAM" id="MobiDB-lite"/>
    </source>
</evidence>
<feature type="compositionally biased region" description="Polar residues" evidence="1">
    <location>
        <begin position="93"/>
        <end position="107"/>
    </location>
</feature>
<comment type="caution">
    <text evidence="2">The sequence shown here is derived from an EMBL/GenBank/DDBJ whole genome shotgun (WGS) entry which is preliminary data.</text>
</comment>
<organism evidence="2 3">
    <name type="scientific">Fusarium oxysporum f. sp. cepae</name>
    <dbReference type="NCBI Taxonomy" id="396571"/>
    <lineage>
        <taxon>Eukaryota</taxon>
        <taxon>Fungi</taxon>
        <taxon>Dikarya</taxon>
        <taxon>Ascomycota</taxon>
        <taxon>Pezizomycotina</taxon>
        <taxon>Sordariomycetes</taxon>
        <taxon>Hypocreomycetidae</taxon>
        <taxon>Hypocreales</taxon>
        <taxon>Nectriaceae</taxon>
        <taxon>Fusarium</taxon>
        <taxon>Fusarium oxysporum species complex</taxon>
    </lineage>
</organism>
<dbReference type="Proteomes" id="UP000270866">
    <property type="component" value="Chromosome 9"/>
</dbReference>
<sequence>MSEHAALDPATLKEFIASSSAEDGASERARFAHIKLPLYRHPETPWIKPSSKPFPAPLKVSKGKLFPLVAPVFTTFKLVPTKPSRRTLRRSSNKPFSPSRNRQETVSQAAQFPRLIAKIAPGLASGRRPGSDIFASDLGKLGSPATLYNDPMVHRLRR</sequence>
<name>A0A3L6NBH8_FUSOX</name>
<proteinExistence type="predicted"/>
<gene>
    <name evidence="2" type="ORF">BFJ65_g10921</name>
</gene>
<dbReference type="AlphaFoldDB" id="A0A3L6NBH8"/>
<reference evidence="2 3" key="1">
    <citation type="journal article" date="2018" name="Sci. Rep.">
        <title>Characterisation of pathogen-specific regions and novel effector candidates in Fusarium oxysporum f. sp. cepae.</title>
        <authorList>
            <person name="Armitage A.D."/>
            <person name="Taylor A."/>
            <person name="Sobczyk M.K."/>
            <person name="Baxter L."/>
            <person name="Greenfield B.P."/>
            <person name="Bates H.J."/>
            <person name="Wilson F."/>
            <person name="Jackson A.C."/>
            <person name="Ott S."/>
            <person name="Harrison R.J."/>
            <person name="Clarkson J.P."/>
        </authorList>
    </citation>
    <scope>NUCLEOTIDE SEQUENCE [LARGE SCALE GENOMIC DNA]</scope>
    <source>
        <strain evidence="2 3">FoC_Fus2</strain>
    </source>
</reference>
<feature type="compositionally biased region" description="Basic residues" evidence="1">
    <location>
        <begin position="83"/>
        <end position="92"/>
    </location>
</feature>
<evidence type="ECO:0000313" key="2">
    <source>
        <dbReference type="EMBL" id="RKK14356.1"/>
    </source>
</evidence>
<feature type="region of interest" description="Disordered" evidence="1">
    <location>
        <begin position="83"/>
        <end position="107"/>
    </location>
</feature>
<accession>A0A3L6NBH8</accession>
<dbReference type="EMBL" id="MRCU01000007">
    <property type="protein sequence ID" value="RKK14356.1"/>
    <property type="molecule type" value="Genomic_DNA"/>
</dbReference>